<dbReference type="Proteomes" id="UP000481252">
    <property type="component" value="Unassembled WGS sequence"/>
</dbReference>
<dbReference type="Pfam" id="PF02643">
    <property type="entry name" value="DUF192"/>
    <property type="match status" value="1"/>
</dbReference>
<name>A0A7C9R4J0_9HYPH</name>
<dbReference type="EMBL" id="JAAKZG010000001">
    <property type="protein sequence ID" value="NGN39755.1"/>
    <property type="molecule type" value="Genomic_DNA"/>
</dbReference>
<evidence type="ECO:0000313" key="3">
    <source>
        <dbReference type="Proteomes" id="UP000481252"/>
    </source>
</evidence>
<reference evidence="2 3" key="1">
    <citation type="submission" date="2020-02" db="EMBL/GenBank/DDBJ databases">
        <title>Genome sequence of the type strain CGMCC 1.15528 of Mesorhizobium zhangyense.</title>
        <authorList>
            <person name="Gao J."/>
            <person name="Sun J."/>
        </authorList>
    </citation>
    <scope>NUCLEOTIDE SEQUENCE [LARGE SCALE GENOMIC DNA]</scope>
    <source>
        <strain evidence="2 3">CGMCC 1.15528</strain>
    </source>
</reference>
<dbReference type="AlphaFoldDB" id="A0A7C9R4J0"/>
<dbReference type="PANTHER" id="PTHR37953:SF1">
    <property type="entry name" value="UPF0127 PROTEIN MJ1496"/>
    <property type="match status" value="1"/>
</dbReference>
<evidence type="ECO:0000313" key="2">
    <source>
        <dbReference type="EMBL" id="NGN39755.1"/>
    </source>
</evidence>
<dbReference type="PANTHER" id="PTHR37953">
    <property type="entry name" value="UPF0127 PROTEIN MJ1496"/>
    <property type="match status" value="1"/>
</dbReference>
<gene>
    <name evidence="2" type="ORF">G6N74_01620</name>
</gene>
<keyword evidence="1" id="KW-0472">Membrane</keyword>
<dbReference type="InterPro" id="IPR038695">
    <property type="entry name" value="Saro_0823-like_sf"/>
</dbReference>
<organism evidence="2 3">
    <name type="scientific">Mesorhizobium zhangyense</name>
    <dbReference type="NCBI Taxonomy" id="1776730"/>
    <lineage>
        <taxon>Bacteria</taxon>
        <taxon>Pseudomonadati</taxon>
        <taxon>Pseudomonadota</taxon>
        <taxon>Alphaproteobacteria</taxon>
        <taxon>Hyphomicrobiales</taxon>
        <taxon>Phyllobacteriaceae</taxon>
        <taxon>Mesorhizobium</taxon>
    </lineage>
</organism>
<protein>
    <submittedName>
        <fullName evidence="2">DUF192 domain-containing protein</fullName>
    </submittedName>
</protein>
<keyword evidence="3" id="KW-1185">Reference proteome</keyword>
<keyword evidence="1" id="KW-1133">Transmembrane helix</keyword>
<feature type="transmembrane region" description="Helical" evidence="1">
    <location>
        <begin position="6"/>
        <end position="25"/>
    </location>
</feature>
<dbReference type="InterPro" id="IPR003795">
    <property type="entry name" value="DUF192"/>
</dbReference>
<keyword evidence="1" id="KW-0812">Transmembrane</keyword>
<evidence type="ECO:0000256" key="1">
    <source>
        <dbReference type="SAM" id="Phobius"/>
    </source>
</evidence>
<dbReference type="RefSeq" id="WP_165113556.1">
    <property type="nucleotide sequence ID" value="NZ_JAAKZG010000001.1"/>
</dbReference>
<dbReference type="Gene3D" id="2.60.120.1140">
    <property type="entry name" value="Protein of unknown function DUF192"/>
    <property type="match status" value="1"/>
</dbReference>
<proteinExistence type="predicted"/>
<comment type="caution">
    <text evidence="2">The sequence shown here is derived from an EMBL/GenBank/DDBJ whole genome shotgun (WGS) entry which is preliminary data.</text>
</comment>
<sequence>MARKTWFATGAIFAAIISIFTYFALQGSSIADGRAMILPVEPAPLVVATAKGDQPFRIEIADDDKERSAGLMFREEMPDDHGMLFVFDQTREVGFWMKNTPMPLDLVFIGPDGKIKAIRRGEPFSEALIAPNEPVRFVLELKAGTAEKAGIVDGDAVRHPAISKVSGSANPG</sequence>
<accession>A0A7C9R4J0</accession>